<keyword evidence="2" id="KW-1185">Reference proteome</keyword>
<evidence type="ECO:0008006" key="3">
    <source>
        <dbReference type="Google" id="ProtNLM"/>
    </source>
</evidence>
<dbReference type="KEGG" id="nir:NSED_08115"/>
<reference evidence="1 2" key="1">
    <citation type="journal article" date="2012" name="J. Bacteriol.">
        <title>Draft Genome Sequence of an Ammonia-Oxidizing Archaeon, "Candidatus Nitrosopumilus sediminis" AR2, from Svalbard in the Arctic Circle.</title>
        <authorList>
            <person name="Park S.J."/>
            <person name="Kim J.G."/>
            <person name="Jung M.Y."/>
            <person name="Kim S.J."/>
            <person name="Cha I.T."/>
            <person name="Ghai R."/>
            <person name="Martin-Cuadrado A.B."/>
            <person name="Rodriguez-Valera F."/>
            <person name="Rhee S.K."/>
        </authorList>
    </citation>
    <scope>NUCLEOTIDE SEQUENCE [LARGE SCALE GENOMIC DNA]</scope>
    <source>
        <strain evidence="1 2">AR2</strain>
    </source>
</reference>
<proteinExistence type="predicted"/>
<dbReference type="GeneID" id="13698381"/>
<protein>
    <recommendedName>
        <fullName evidence="3">Roadblock/LAMTOR2 domain-containing protein</fullName>
    </recommendedName>
</protein>
<evidence type="ECO:0000313" key="2">
    <source>
        <dbReference type="Proteomes" id="UP000006100"/>
    </source>
</evidence>
<dbReference type="EMBL" id="CP003843">
    <property type="protein sequence ID" value="AFS83415.1"/>
    <property type="molecule type" value="Genomic_DNA"/>
</dbReference>
<dbReference type="Pfam" id="PF20364">
    <property type="entry name" value="DUF6659"/>
    <property type="match status" value="1"/>
</dbReference>
<dbReference type="Proteomes" id="UP000006100">
    <property type="component" value="Chromosome"/>
</dbReference>
<dbReference type="PATRIC" id="fig|1229909.8.peg.1785"/>
<dbReference type="OrthoDB" id="8852at2157"/>
<dbReference type="InterPro" id="IPR046600">
    <property type="entry name" value="DUF6659"/>
</dbReference>
<dbReference type="RefSeq" id="WP_014965785.1">
    <property type="nucleotide sequence ID" value="NC_018656.1"/>
</dbReference>
<dbReference type="eggNOG" id="arCOG08684">
    <property type="taxonomic scope" value="Archaea"/>
</dbReference>
<dbReference type="HOGENOM" id="CLU_128582_2_1_2"/>
<sequence>MSVTKSEKYHKLYETIQNLDSKIRFVTIIDYSGRLLFGGQREGVTDYLKPDLQKESLRHAMDAWKLRNKFSDFIGRGKYAIAEYEKLKRITIPLEQDKLIYITCEPQTNHDMLIKSILKLIE</sequence>
<name>K0BEG2_9ARCH</name>
<dbReference type="AlphaFoldDB" id="K0BEG2"/>
<organism evidence="1 2">
    <name type="scientific">Candidatus Nitrosopumilus sediminis</name>
    <dbReference type="NCBI Taxonomy" id="1229909"/>
    <lineage>
        <taxon>Archaea</taxon>
        <taxon>Nitrososphaerota</taxon>
        <taxon>Nitrososphaeria</taxon>
        <taxon>Nitrosopumilales</taxon>
        <taxon>Nitrosopumilaceae</taxon>
        <taxon>Nitrosopumilus</taxon>
    </lineage>
</organism>
<accession>K0BEG2</accession>
<gene>
    <name evidence="1" type="ORF">NSED_08115</name>
</gene>
<evidence type="ECO:0000313" key="1">
    <source>
        <dbReference type="EMBL" id="AFS83415.1"/>
    </source>
</evidence>